<dbReference type="RefSeq" id="XP_008085490.1">
    <property type="nucleotide sequence ID" value="XM_008087299.1"/>
</dbReference>
<sequence>MESLAAAGGVIAVVSLAGQVVQGCIHLRDVFDGARSAPKDIRSLATELKIIKDVVEATTNLDQHPEVLDFCNEKIVKLRKIVDKYGVADDGTDKRRWGSRLAMALNSDKIQKHLNSLREAKRHLEQIQNVSAHSHHLIKTIEVFDTVHEIQSSQNDSVQILNRAENKLNSVDATTKQTHEALVRFAKDVGERQSEGATVKDVHNIMQMVRSVETMIQNQLLQDQIRNSHQLNSISTIRAMSELPPTDLESSSAVGRIRNQTSTAGFEQVAEDHSSDNSNSQLQRVNQLVDIAIKVRYKQGKPIVGVIATKDQDFEVADFETKRCMVKLLQDLRLLTWLFTHNNNLERDFQRRTSSPQSLFIYEDDLTSTWNWWKIGESVGASSLGSMSTDKSYKEESNEYLTVILTTLTTTFSTTLSTTLTRYLDLLGHKWNTKSLPAFYPQYPREVPFSRIERQCAMILYLLDLWLYCNEYND</sequence>
<dbReference type="EMBL" id="KE145369">
    <property type="protein sequence ID" value="EPE28131.1"/>
    <property type="molecule type" value="Genomic_DNA"/>
</dbReference>
<dbReference type="eggNOG" id="ENOG502TEEF">
    <property type="taxonomic scope" value="Eukaryota"/>
</dbReference>
<dbReference type="KEGG" id="glz:GLAREA_04922"/>
<evidence type="ECO:0000313" key="1">
    <source>
        <dbReference type="EMBL" id="EPE28131.1"/>
    </source>
</evidence>
<dbReference type="Proteomes" id="UP000016922">
    <property type="component" value="Unassembled WGS sequence"/>
</dbReference>
<protein>
    <recommendedName>
        <fullName evidence="3">Fungal N-terminal domain-containing protein</fullName>
    </recommendedName>
</protein>
<dbReference type="GeneID" id="19463977"/>
<organism evidence="1 2">
    <name type="scientific">Glarea lozoyensis (strain ATCC 20868 / MF5171)</name>
    <dbReference type="NCBI Taxonomy" id="1116229"/>
    <lineage>
        <taxon>Eukaryota</taxon>
        <taxon>Fungi</taxon>
        <taxon>Dikarya</taxon>
        <taxon>Ascomycota</taxon>
        <taxon>Pezizomycotina</taxon>
        <taxon>Leotiomycetes</taxon>
        <taxon>Helotiales</taxon>
        <taxon>Helotiaceae</taxon>
        <taxon>Glarea</taxon>
    </lineage>
</organism>
<proteinExistence type="predicted"/>
<evidence type="ECO:0008006" key="3">
    <source>
        <dbReference type="Google" id="ProtNLM"/>
    </source>
</evidence>
<name>S3D7Y9_GLAL2</name>
<dbReference type="OrthoDB" id="3549024at2759"/>
<accession>S3D7Y9</accession>
<dbReference type="AlphaFoldDB" id="S3D7Y9"/>
<keyword evidence="2" id="KW-1185">Reference proteome</keyword>
<gene>
    <name evidence="1" type="ORF">GLAREA_04922</name>
</gene>
<reference evidence="1 2" key="1">
    <citation type="journal article" date="2013" name="BMC Genomics">
        <title>Genomics-driven discovery of the pneumocandin biosynthetic gene cluster in the fungus Glarea lozoyensis.</title>
        <authorList>
            <person name="Chen L."/>
            <person name="Yue Q."/>
            <person name="Zhang X."/>
            <person name="Xiang M."/>
            <person name="Wang C."/>
            <person name="Li S."/>
            <person name="Che Y."/>
            <person name="Ortiz-Lopez F.J."/>
            <person name="Bills G.F."/>
            <person name="Liu X."/>
            <person name="An Z."/>
        </authorList>
    </citation>
    <scope>NUCLEOTIDE SEQUENCE [LARGE SCALE GENOMIC DNA]</scope>
    <source>
        <strain evidence="2">ATCC 20868 / MF5171</strain>
    </source>
</reference>
<dbReference type="HOGENOM" id="CLU_576246_0_0_1"/>
<evidence type="ECO:0000313" key="2">
    <source>
        <dbReference type="Proteomes" id="UP000016922"/>
    </source>
</evidence>